<evidence type="ECO:0000256" key="4">
    <source>
        <dbReference type="ARBA" id="ARBA00023002"/>
    </source>
</evidence>
<dbReference type="GO" id="GO:0005737">
    <property type="term" value="C:cytoplasm"/>
    <property type="evidence" value="ECO:0007669"/>
    <property type="project" value="InterPro"/>
</dbReference>
<dbReference type="InterPro" id="IPR029057">
    <property type="entry name" value="PRTase-like"/>
</dbReference>
<name>A0AAN7BYD1_9PEZI</name>
<dbReference type="Gene3D" id="3.40.50.2020">
    <property type="match status" value="1"/>
</dbReference>
<evidence type="ECO:0000313" key="7">
    <source>
        <dbReference type="Proteomes" id="UP001301958"/>
    </source>
</evidence>
<dbReference type="Pfam" id="PF00156">
    <property type="entry name" value="Pribosyltran"/>
    <property type="match status" value="1"/>
</dbReference>
<dbReference type="GO" id="GO:0016491">
    <property type="term" value="F:oxidoreductase activity"/>
    <property type="evidence" value="ECO:0007669"/>
    <property type="project" value="UniProtKB-KW"/>
</dbReference>
<dbReference type="InterPro" id="IPR006094">
    <property type="entry name" value="Oxid_FAD_bind_N"/>
</dbReference>
<sequence>MATLDALKQALRAATPSSCQRHPLSDEQYATGFDILTRSSQSTNQAFTTPYLSQLVTDLLKSKSSICVLEIGPGPKTVLSSLPYFTLTSNIIRYVAFEPNNKFASSLLHDLPRPLVCIRDIRQESFTPQTKLVGKFDLILFCHSMYGMQPKSDYIKHAVKFLSDDSGKLVIFHRETLCLSGSCLVPQQVYTYACGEVNLRVDENLDMFAALMAGFSITDPRIMTKWREICRDLACEMGDKTLRFSSPEIMLTFTKHAIALSELTETVPVLLKRTVKNRLASGNRPAAVMAPAKIEQVQECVRWAVKHGFGLTVLGGGHSGHCVVPHVVAIDMVSFDTVGALQGSSPLIVAGAGAKTGDIIRRAMEVGLTVPLGARPSVGAGLWLQGGIGHLSRLYGLACDAIVGAVVVSVKDGRVLLIGNVPAQHQPEGAVRPENEDELLWAIKGAGTNFGVVVSVTFMAFPAERMMVRNWVLPDTQLGIAKVDEIVSGKLPRSCAVDSFLYAEKGRLNLGITMFEWMGHGARGIEPEDNAQSDAASLVLNSLGPENDVKIMDSVQLFEADMYMTAMHGGHGGSKTSTFKRCIFLKNLHQISHYLTAAMDNRPTPLCYLHLLHGRGAIQDVPYADTAFGTRDWEFACVITGVWPRDQDGTHIARSTVEWVYRTAMEALREYNGSVCDGIYGADLGPDPRDALLAAKAFGHNLSKLGCLKMSMDPHNVLRYSCPLPGGSMEPSLVILVTGESGAGKDYCADHWVTLFREHEIQPQIARQISISDETKTLYATARRIDLSKLFHDRAYKEKHRQELTAFYQNQLQKDPKLPEKHFLNSILRARPANVILVTGLRDEYPIAAFCHLVPSSRVIEVRITATKQTLISRGAKPDNIKPPFAASVPTFTFNNDGQDPNLKHLNKFFTDKLYPFVSDPNVKALPVLIRPIPSFPLPNMTFRHVLNIAQHPGGLELITSLFTSLYHIPWDNITHIIAPEAGGFIFASPLAYSLQISLIPIRKGHKLPPPTISTGKQGKSHITSCLDQETETAAEILEMDKDVLSKDEVEAKVVIIDDVLASGRTLCSVLELVINKAGMKQENIRVLVVAEFPAHKGREMLKNKGFGGVWVGSLVVFGGV</sequence>
<evidence type="ECO:0000256" key="3">
    <source>
        <dbReference type="ARBA" id="ARBA00022827"/>
    </source>
</evidence>
<dbReference type="SUPFAM" id="SSF53271">
    <property type="entry name" value="PRTase-like"/>
    <property type="match status" value="1"/>
</dbReference>
<keyword evidence="4" id="KW-0560">Oxidoreductase</keyword>
<evidence type="ECO:0000256" key="1">
    <source>
        <dbReference type="ARBA" id="ARBA00005466"/>
    </source>
</evidence>
<dbReference type="Gene3D" id="3.40.462.20">
    <property type="match status" value="1"/>
</dbReference>
<dbReference type="PANTHER" id="PTHR42973">
    <property type="entry name" value="BINDING OXIDOREDUCTASE, PUTATIVE (AFU_ORTHOLOGUE AFUA_1G17690)-RELATED"/>
    <property type="match status" value="1"/>
</dbReference>
<dbReference type="Proteomes" id="UP001301958">
    <property type="component" value="Unassembled WGS sequence"/>
</dbReference>
<evidence type="ECO:0000256" key="2">
    <source>
        <dbReference type="ARBA" id="ARBA00022630"/>
    </source>
</evidence>
<evidence type="ECO:0000313" key="6">
    <source>
        <dbReference type="EMBL" id="KAK4231870.1"/>
    </source>
</evidence>
<dbReference type="GO" id="GO:0006695">
    <property type="term" value="P:cholesterol biosynthetic process"/>
    <property type="evidence" value="ECO:0007669"/>
    <property type="project" value="InterPro"/>
</dbReference>
<keyword evidence="3" id="KW-0274">FAD</keyword>
<dbReference type="PANTHER" id="PTHR42973:SF25">
    <property type="entry name" value="PHOSPHOMEVALONATE KINASE"/>
    <property type="match status" value="1"/>
</dbReference>
<dbReference type="InterPro" id="IPR016166">
    <property type="entry name" value="FAD-bd_PCMH"/>
</dbReference>
<dbReference type="Gene3D" id="3.40.50.150">
    <property type="entry name" value="Vaccinia Virus protein VP39"/>
    <property type="match status" value="1"/>
</dbReference>
<dbReference type="Gene3D" id="3.30.465.10">
    <property type="match status" value="1"/>
</dbReference>
<dbReference type="InterPro" id="IPR005919">
    <property type="entry name" value="Pmev_kin_anim"/>
</dbReference>
<evidence type="ECO:0000259" key="5">
    <source>
        <dbReference type="PROSITE" id="PS51387"/>
    </source>
</evidence>
<dbReference type="InterPro" id="IPR036318">
    <property type="entry name" value="FAD-bd_PCMH-like_sf"/>
</dbReference>
<dbReference type="Pfam" id="PF01565">
    <property type="entry name" value="FAD_binding_4"/>
    <property type="match status" value="1"/>
</dbReference>
<dbReference type="SUPFAM" id="SSF56176">
    <property type="entry name" value="FAD-binding/transporter-associated domain-like"/>
    <property type="match status" value="1"/>
</dbReference>
<dbReference type="InterPro" id="IPR027417">
    <property type="entry name" value="P-loop_NTPase"/>
</dbReference>
<keyword evidence="2" id="KW-0285">Flavoprotein</keyword>
<dbReference type="GO" id="GO:0004631">
    <property type="term" value="F:phosphomevalonate kinase activity"/>
    <property type="evidence" value="ECO:0007669"/>
    <property type="project" value="InterPro"/>
</dbReference>
<dbReference type="InterPro" id="IPR016169">
    <property type="entry name" value="FAD-bd_PCMH_sub2"/>
</dbReference>
<feature type="domain" description="FAD-binding PCMH-type" evidence="5">
    <location>
        <begin position="281"/>
        <end position="463"/>
    </location>
</feature>
<reference evidence="6" key="2">
    <citation type="submission" date="2023-05" db="EMBL/GenBank/DDBJ databases">
        <authorList>
            <consortium name="Lawrence Berkeley National Laboratory"/>
            <person name="Steindorff A."/>
            <person name="Hensen N."/>
            <person name="Bonometti L."/>
            <person name="Westerberg I."/>
            <person name="Brannstrom I.O."/>
            <person name="Guillou S."/>
            <person name="Cros-Aarteil S."/>
            <person name="Calhoun S."/>
            <person name="Haridas S."/>
            <person name="Kuo A."/>
            <person name="Mondo S."/>
            <person name="Pangilinan J."/>
            <person name="Riley R."/>
            <person name="Labutti K."/>
            <person name="Andreopoulos B."/>
            <person name="Lipzen A."/>
            <person name="Chen C."/>
            <person name="Yanf M."/>
            <person name="Daum C."/>
            <person name="Ng V."/>
            <person name="Clum A."/>
            <person name="Ohm R."/>
            <person name="Martin F."/>
            <person name="Silar P."/>
            <person name="Natvig D."/>
            <person name="Lalanne C."/>
            <person name="Gautier V."/>
            <person name="Ament-Velasquez S.L."/>
            <person name="Kruys A."/>
            <person name="Hutchinson M.I."/>
            <person name="Powell A.J."/>
            <person name="Barry K."/>
            <person name="Miller A.N."/>
            <person name="Grigoriev I.V."/>
            <person name="Debuchy R."/>
            <person name="Gladieux P."/>
            <person name="Thoren M.H."/>
            <person name="Johannesson H."/>
        </authorList>
    </citation>
    <scope>NUCLEOTIDE SEQUENCE</scope>
    <source>
        <strain evidence="6">CBS 990.96</strain>
    </source>
</reference>
<dbReference type="Pfam" id="PF04275">
    <property type="entry name" value="P-mevalo_kinase"/>
    <property type="match status" value="1"/>
</dbReference>
<dbReference type="SUPFAM" id="SSF53335">
    <property type="entry name" value="S-adenosyl-L-methionine-dependent methyltransferases"/>
    <property type="match status" value="1"/>
</dbReference>
<dbReference type="InterPro" id="IPR029063">
    <property type="entry name" value="SAM-dependent_MTases_sf"/>
</dbReference>
<comment type="similarity">
    <text evidence="1">Belongs to the oxygen-dependent FAD-linked oxidoreductase family.</text>
</comment>
<proteinExistence type="inferred from homology"/>
<dbReference type="InterPro" id="IPR000836">
    <property type="entry name" value="PRTase_dom"/>
</dbReference>
<dbReference type="AlphaFoldDB" id="A0AAN7BYD1"/>
<dbReference type="InterPro" id="IPR050416">
    <property type="entry name" value="FAD-linked_Oxidoreductase"/>
</dbReference>
<gene>
    <name evidence="6" type="ORF">QBC38DRAFT_406514</name>
</gene>
<protein>
    <recommendedName>
        <fullName evidence="5">FAD-binding PCMH-type domain-containing protein</fullName>
    </recommendedName>
</protein>
<reference evidence="6" key="1">
    <citation type="journal article" date="2023" name="Mol. Phylogenet. Evol.">
        <title>Genome-scale phylogeny and comparative genomics of the fungal order Sordariales.</title>
        <authorList>
            <person name="Hensen N."/>
            <person name="Bonometti L."/>
            <person name="Westerberg I."/>
            <person name="Brannstrom I.O."/>
            <person name="Guillou S."/>
            <person name="Cros-Aarteil S."/>
            <person name="Calhoun S."/>
            <person name="Haridas S."/>
            <person name="Kuo A."/>
            <person name="Mondo S."/>
            <person name="Pangilinan J."/>
            <person name="Riley R."/>
            <person name="LaButti K."/>
            <person name="Andreopoulos B."/>
            <person name="Lipzen A."/>
            <person name="Chen C."/>
            <person name="Yan M."/>
            <person name="Daum C."/>
            <person name="Ng V."/>
            <person name="Clum A."/>
            <person name="Steindorff A."/>
            <person name="Ohm R.A."/>
            <person name="Martin F."/>
            <person name="Silar P."/>
            <person name="Natvig D.O."/>
            <person name="Lalanne C."/>
            <person name="Gautier V."/>
            <person name="Ament-Velasquez S.L."/>
            <person name="Kruys A."/>
            <person name="Hutchinson M.I."/>
            <person name="Powell A.J."/>
            <person name="Barry K."/>
            <person name="Miller A.N."/>
            <person name="Grigoriev I.V."/>
            <person name="Debuchy R."/>
            <person name="Gladieux P."/>
            <person name="Hiltunen Thoren M."/>
            <person name="Johannesson H."/>
        </authorList>
    </citation>
    <scope>NUCLEOTIDE SEQUENCE</scope>
    <source>
        <strain evidence="6">CBS 990.96</strain>
    </source>
</reference>
<organism evidence="6 7">
    <name type="scientific">Podospora fimiseda</name>
    <dbReference type="NCBI Taxonomy" id="252190"/>
    <lineage>
        <taxon>Eukaryota</taxon>
        <taxon>Fungi</taxon>
        <taxon>Dikarya</taxon>
        <taxon>Ascomycota</taxon>
        <taxon>Pezizomycotina</taxon>
        <taxon>Sordariomycetes</taxon>
        <taxon>Sordariomycetidae</taxon>
        <taxon>Sordariales</taxon>
        <taxon>Podosporaceae</taxon>
        <taxon>Podospora</taxon>
    </lineage>
</organism>
<keyword evidence="7" id="KW-1185">Reference proteome</keyword>
<dbReference type="EMBL" id="MU865290">
    <property type="protein sequence ID" value="KAK4231870.1"/>
    <property type="molecule type" value="Genomic_DNA"/>
</dbReference>
<dbReference type="PROSITE" id="PS51387">
    <property type="entry name" value="FAD_PCMH"/>
    <property type="match status" value="1"/>
</dbReference>
<dbReference type="GO" id="GO:0071949">
    <property type="term" value="F:FAD binding"/>
    <property type="evidence" value="ECO:0007669"/>
    <property type="project" value="InterPro"/>
</dbReference>
<comment type="caution">
    <text evidence="6">The sequence shown here is derived from an EMBL/GenBank/DDBJ whole genome shotgun (WGS) entry which is preliminary data.</text>
</comment>
<accession>A0AAN7BYD1</accession>
<dbReference type="CDD" id="cd06223">
    <property type="entry name" value="PRTases_typeI"/>
    <property type="match status" value="1"/>
</dbReference>
<dbReference type="Gene3D" id="3.40.50.300">
    <property type="entry name" value="P-loop containing nucleotide triphosphate hydrolases"/>
    <property type="match status" value="1"/>
</dbReference>